<keyword evidence="1" id="KW-0853">WD repeat</keyword>
<gene>
    <name evidence="6" type="ORF">WJX72_010768</name>
</gene>
<dbReference type="Gene3D" id="1.25.10.10">
    <property type="entry name" value="Leucine-rich Repeat Variant"/>
    <property type="match status" value="2"/>
</dbReference>
<dbReference type="Gene3D" id="1.10.1540.10">
    <property type="entry name" value="BEACH domain"/>
    <property type="match status" value="1"/>
</dbReference>
<dbReference type="CDD" id="cd06071">
    <property type="entry name" value="Beach"/>
    <property type="match status" value="1"/>
</dbReference>
<proteinExistence type="predicted"/>
<dbReference type="Pfam" id="PF02138">
    <property type="entry name" value="Beach"/>
    <property type="match status" value="1"/>
</dbReference>
<dbReference type="Proteomes" id="UP001489004">
    <property type="component" value="Unassembled WGS sequence"/>
</dbReference>
<dbReference type="PANTHER" id="PTHR13743:SF123">
    <property type="entry name" value="PROTEIN FAN"/>
    <property type="match status" value="1"/>
</dbReference>
<feature type="compositionally biased region" description="Basic and acidic residues" evidence="3">
    <location>
        <begin position="1131"/>
        <end position="1142"/>
    </location>
</feature>
<feature type="repeat" description="ARM" evidence="2">
    <location>
        <begin position="788"/>
        <end position="838"/>
    </location>
</feature>
<evidence type="ECO:0000313" key="6">
    <source>
        <dbReference type="EMBL" id="KAK9807012.1"/>
    </source>
</evidence>
<dbReference type="InterPro" id="IPR036372">
    <property type="entry name" value="BEACH_dom_sf"/>
</dbReference>
<feature type="repeat" description="ARM" evidence="2">
    <location>
        <begin position="961"/>
        <end position="1005"/>
    </location>
</feature>
<feature type="domain" description="BEACH-type PH" evidence="5">
    <location>
        <begin position="172"/>
        <end position="267"/>
    </location>
</feature>
<comment type="caution">
    <text evidence="6">The sequence shown here is derived from an EMBL/GenBank/DDBJ whole genome shotgun (WGS) entry which is preliminary data.</text>
</comment>
<evidence type="ECO:0000256" key="3">
    <source>
        <dbReference type="SAM" id="MobiDB-lite"/>
    </source>
</evidence>
<reference evidence="6 7" key="1">
    <citation type="journal article" date="2024" name="Nat. Commun.">
        <title>Phylogenomics reveals the evolutionary origins of lichenization in chlorophyte algae.</title>
        <authorList>
            <person name="Puginier C."/>
            <person name="Libourel C."/>
            <person name="Otte J."/>
            <person name="Skaloud P."/>
            <person name="Haon M."/>
            <person name="Grisel S."/>
            <person name="Petersen M."/>
            <person name="Berrin J.G."/>
            <person name="Delaux P.M."/>
            <person name="Dal Grande F."/>
            <person name="Keller J."/>
        </authorList>
    </citation>
    <scope>NUCLEOTIDE SEQUENCE [LARGE SCALE GENOMIC DNA]</scope>
    <source>
        <strain evidence="6 7">SAG 2043</strain>
    </source>
</reference>
<feature type="domain" description="BEACH" evidence="4">
    <location>
        <begin position="272"/>
        <end position="577"/>
    </location>
</feature>
<evidence type="ECO:0000259" key="4">
    <source>
        <dbReference type="PROSITE" id="PS50197"/>
    </source>
</evidence>
<dbReference type="AlphaFoldDB" id="A0AAW1PFV1"/>
<feature type="compositionally biased region" description="Low complexity" evidence="3">
    <location>
        <begin position="1153"/>
        <end position="1163"/>
    </location>
</feature>
<keyword evidence="7" id="KW-1185">Reference proteome</keyword>
<dbReference type="PROSITE" id="PS50176">
    <property type="entry name" value="ARM_REPEAT"/>
    <property type="match status" value="2"/>
</dbReference>
<organism evidence="6 7">
    <name type="scientific">[Myrmecia] bisecta</name>
    <dbReference type="NCBI Taxonomy" id="41462"/>
    <lineage>
        <taxon>Eukaryota</taxon>
        <taxon>Viridiplantae</taxon>
        <taxon>Chlorophyta</taxon>
        <taxon>core chlorophytes</taxon>
        <taxon>Trebouxiophyceae</taxon>
        <taxon>Trebouxiales</taxon>
        <taxon>Trebouxiaceae</taxon>
        <taxon>Myrmecia</taxon>
    </lineage>
</organism>
<dbReference type="InterPro" id="IPR057496">
    <property type="entry name" value="FAN-like_PH"/>
</dbReference>
<name>A0AAW1PFV1_9CHLO</name>
<evidence type="ECO:0000313" key="7">
    <source>
        <dbReference type="Proteomes" id="UP001489004"/>
    </source>
</evidence>
<dbReference type="InterPro" id="IPR000409">
    <property type="entry name" value="BEACH_dom"/>
</dbReference>
<dbReference type="SMART" id="SM00185">
    <property type="entry name" value="ARM"/>
    <property type="match status" value="7"/>
</dbReference>
<dbReference type="SUPFAM" id="SSF48371">
    <property type="entry name" value="ARM repeat"/>
    <property type="match status" value="1"/>
</dbReference>
<dbReference type="PROSITE" id="PS50197">
    <property type="entry name" value="BEACH"/>
    <property type="match status" value="1"/>
</dbReference>
<dbReference type="InterPro" id="IPR011989">
    <property type="entry name" value="ARM-like"/>
</dbReference>
<dbReference type="Gene3D" id="2.30.29.30">
    <property type="entry name" value="Pleckstrin-homology domain (PH domain)/Phosphotyrosine-binding domain (PTB)"/>
    <property type="match status" value="1"/>
</dbReference>
<evidence type="ECO:0000256" key="2">
    <source>
        <dbReference type="PROSITE-ProRule" id="PRU00259"/>
    </source>
</evidence>
<dbReference type="EMBL" id="JALJOR010000013">
    <property type="protein sequence ID" value="KAK9807012.1"/>
    <property type="molecule type" value="Genomic_DNA"/>
</dbReference>
<feature type="compositionally biased region" description="Low complexity" evidence="3">
    <location>
        <begin position="1027"/>
        <end position="1036"/>
    </location>
</feature>
<dbReference type="SUPFAM" id="SSF50729">
    <property type="entry name" value="PH domain-like"/>
    <property type="match status" value="1"/>
</dbReference>
<dbReference type="InterPro" id="IPR011993">
    <property type="entry name" value="PH-like_dom_sf"/>
</dbReference>
<feature type="compositionally biased region" description="Polar residues" evidence="3">
    <location>
        <begin position="1077"/>
        <end position="1086"/>
    </location>
</feature>
<protein>
    <submittedName>
        <fullName evidence="6">Uncharacterized protein</fullName>
    </submittedName>
</protein>
<dbReference type="InterPro" id="IPR023362">
    <property type="entry name" value="PH-BEACH_dom"/>
</dbReference>
<accession>A0AAW1PFV1</accession>
<dbReference type="PROSITE" id="PS51783">
    <property type="entry name" value="PH_BEACH"/>
    <property type="match status" value="1"/>
</dbReference>
<dbReference type="InterPro" id="IPR016024">
    <property type="entry name" value="ARM-type_fold"/>
</dbReference>
<dbReference type="PANTHER" id="PTHR13743">
    <property type="entry name" value="BEIGE/BEACH-RELATED"/>
    <property type="match status" value="1"/>
</dbReference>
<dbReference type="InterPro" id="IPR050865">
    <property type="entry name" value="BEACH_Domain"/>
</dbReference>
<dbReference type="InterPro" id="IPR000225">
    <property type="entry name" value="Armadillo"/>
</dbReference>
<feature type="region of interest" description="Disordered" evidence="3">
    <location>
        <begin position="1027"/>
        <end position="1166"/>
    </location>
</feature>
<evidence type="ECO:0000259" key="5">
    <source>
        <dbReference type="PROSITE" id="PS51783"/>
    </source>
</evidence>
<dbReference type="Pfam" id="PF25400">
    <property type="entry name" value="PH_FAN"/>
    <property type="match status" value="1"/>
</dbReference>
<dbReference type="SMART" id="SM01026">
    <property type="entry name" value="Beach"/>
    <property type="match status" value="1"/>
</dbReference>
<sequence length="1193" mass="131692">MSAWDGSDRFSLLLLEEHEYFFRDYNCHFWQSGTVRVAGHLKVCSAALYFVPRDAMEPILRITYRCTSLIDRLAGTKSTSGEDMFRVVASERVEMKMQNRNLPYKRVRDNFEYLFSLVYTSLEDVLPLVQELWAVSRKDDTKAGRETAKQRLADLVREHEENERFNPGWLEEEDEKVVVELVGNCITPLCVQPGRVVLTYCRIYFQPFNVASNTPIQTFQLNKVVSMLPRTHQLANTGLEIFLSGRNSLFLTFRSQAERDRYQHALQAQPDCKLEHMKSRSRWTRDWVHGKVSNFEYLMYLNREAGRSFKDLTQYPVFPWIIADYTSTSLDLTDKATFRDLSKPIGALNPKRLAEFQERFQELRKMCEISGTKLPGAPPPLEYPPFLYGCHYSTPGYVVYYLMRSEPQLMLRLQNGRFDAPDRLFWSLVDTWKSVTSLPTDVKELIPEFYSSDPSFLLNTENVDFGTRTAGAAVGDVELPAWASDAQDFVQKLAEALEAPLVSRRLHKWIDLIFGRKAQGKRAEAANNVFHYLTYDDIALKQLAMEKDPVMREALRVQMMEFGRTPKQLFKRKHPQRKVHFHTGTGCCGVRAQPSFPARPANFIGPRGHGSRNVSAVSRAVMRLTAKQVGIRRDTLAWLEQTARSKEPDNLLLKTHTELFPLIKGHQDLPGLEMESEEERQLLVVRALKALAVAPQNRILILDAGALEPLLELVCSPNALVAGHAAQVLHMLSKEEDARLNSLSAPPLQTLIGLLSDKPDAELQITAVSTLANLARTLPNRSSIAKLGGLAALVGVLGRPQAIINSLESMRLRREAATALAALVEDDQNKLEVREQSGIPVIMSLAASVELDLAISGTRCLAALSMHDRIKASIVECGGLVVLCGSAVSPSAELQKDVAATLANLCSDSTLIGSLIQTPDCLLALSHLAAMPDREVQRHVARAFWHLTGSEEHREAALGGGALASLLRLAQADTKSVQSRTLARQALRRLAEDPQRRALILAEAGLTEAAAEQLLFATGTGLASSASLGSLGSPHSGTDDGSRRSSPSGTPAASPLALTGRCSDSVGSFGGNESRDATQASTSGSQPHHRRVRSAEVDVDVAMGPAFSSPQVGRKPARHHRMASAMPDVGFRPDDPGPHDTGRSTCTTGEQLATAASTSDSADPMPEQDIEAYLADNDAAGQITPRTHLDPSS</sequence>
<dbReference type="SUPFAM" id="SSF81837">
    <property type="entry name" value="BEACH domain"/>
    <property type="match status" value="1"/>
</dbReference>
<evidence type="ECO:0000256" key="1">
    <source>
        <dbReference type="ARBA" id="ARBA00022574"/>
    </source>
</evidence>